<keyword evidence="2" id="KW-0032">Aminotransferase</keyword>
<comment type="caution">
    <text evidence="6">The sequence shown here is derived from an EMBL/GenBank/DDBJ whole genome shotgun (WGS) entry which is preliminary data.</text>
</comment>
<keyword evidence="6" id="KW-0238">DNA-binding</keyword>
<protein>
    <submittedName>
        <fullName evidence="6">DNA-binding transcriptional MocR family regulator</fullName>
    </submittedName>
</protein>
<dbReference type="EMBL" id="JACHNA010000001">
    <property type="protein sequence ID" value="MBB4735983.1"/>
    <property type="molecule type" value="Genomic_DNA"/>
</dbReference>
<evidence type="ECO:0000313" key="6">
    <source>
        <dbReference type="EMBL" id="MBB4735983.1"/>
    </source>
</evidence>
<accession>A0A7W7GPL8</accession>
<dbReference type="Proteomes" id="UP000540191">
    <property type="component" value="Unassembled WGS sequence"/>
</dbReference>
<evidence type="ECO:0000256" key="3">
    <source>
        <dbReference type="ARBA" id="ARBA00022679"/>
    </source>
</evidence>
<evidence type="ECO:0000313" key="7">
    <source>
        <dbReference type="Proteomes" id="UP000540191"/>
    </source>
</evidence>
<dbReference type="GO" id="GO:0003677">
    <property type="term" value="F:DNA binding"/>
    <property type="evidence" value="ECO:0007669"/>
    <property type="project" value="UniProtKB-KW"/>
</dbReference>
<keyword evidence="4" id="KW-0663">Pyridoxal phosphate</keyword>
<dbReference type="CDD" id="cd00609">
    <property type="entry name" value="AAT_like"/>
    <property type="match status" value="1"/>
</dbReference>
<dbReference type="SUPFAM" id="SSF53383">
    <property type="entry name" value="PLP-dependent transferases"/>
    <property type="match status" value="1"/>
</dbReference>
<keyword evidence="3" id="KW-0808">Transferase</keyword>
<evidence type="ECO:0000256" key="4">
    <source>
        <dbReference type="ARBA" id="ARBA00022898"/>
    </source>
</evidence>
<dbReference type="GO" id="GO:1901605">
    <property type="term" value="P:alpha-amino acid metabolic process"/>
    <property type="evidence" value="ECO:0007669"/>
    <property type="project" value="TreeGrafter"/>
</dbReference>
<dbReference type="Gene3D" id="3.90.1150.10">
    <property type="entry name" value="Aspartate Aminotransferase, domain 1"/>
    <property type="match status" value="1"/>
</dbReference>
<organism evidence="6 7">
    <name type="scientific">Micrococcus cohnii</name>
    <dbReference type="NCBI Taxonomy" id="993416"/>
    <lineage>
        <taxon>Bacteria</taxon>
        <taxon>Bacillati</taxon>
        <taxon>Actinomycetota</taxon>
        <taxon>Actinomycetes</taxon>
        <taxon>Micrococcales</taxon>
        <taxon>Micrococcaceae</taxon>
        <taxon>Micrococcus</taxon>
    </lineage>
</organism>
<dbReference type="InterPro" id="IPR015424">
    <property type="entry name" value="PyrdxlP-dep_Trfase"/>
</dbReference>
<name>A0A7W7GPL8_9MICC</name>
<dbReference type="InterPro" id="IPR050859">
    <property type="entry name" value="Class-I_PLP-dep_aminotransf"/>
</dbReference>
<dbReference type="AlphaFoldDB" id="A0A7W7GPL8"/>
<proteinExistence type="predicted"/>
<gene>
    <name evidence="6" type="ORF">HDA30_001491</name>
</gene>
<dbReference type="GO" id="GO:0008483">
    <property type="term" value="F:transaminase activity"/>
    <property type="evidence" value="ECO:0007669"/>
    <property type="project" value="UniProtKB-KW"/>
</dbReference>
<comment type="cofactor">
    <cofactor evidence="1">
        <name>pyridoxal 5'-phosphate</name>
        <dbReference type="ChEBI" id="CHEBI:597326"/>
    </cofactor>
</comment>
<evidence type="ECO:0000259" key="5">
    <source>
        <dbReference type="Pfam" id="PF00155"/>
    </source>
</evidence>
<dbReference type="PANTHER" id="PTHR42790">
    <property type="entry name" value="AMINOTRANSFERASE"/>
    <property type="match status" value="1"/>
</dbReference>
<dbReference type="InterPro" id="IPR015422">
    <property type="entry name" value="PyrdxlP-dep_Trfase_small"/>
</dbReference>
<dbReference type="InterPro" id="IPR004839">
    <property type="entry name" value="Aminotransferase_I/II_large"/>
</dbReference>
<evidence type="ECO:0000256" key="1">
    <source>
        <dbReference type="ARBA" id="ARBA00001933"/>
    </source>
</evidence>
<dbReference type="Gene3D" id="3.40.640.10">
    <property type="entry name" value="Type I PLP-dependent aspartate aminotransferase-like (Major domain)"/>
    <property type="match status" value="1"/>
</dbReference>
<dbReference type="PANTHER" id="PTHR42790:SF19">
    <property type="entry name" value="KYNURENINE_ALPHA-AMINOADIPATE AMINOTRANSFERASE, MITOCHONDRIAL"/>
    <property type="match status" value="1"/>
</dbReference>
<keyword evidence="7" id="KW-1185">Reference proteome</keyword>
<dbReference type="InterPro" id="IPR015421">
    <property type="entry name" value="PyrdxlP-dep_Trfase_major"/>
</dbReference>
<dbReference type="RefSeq" id="WP_184241550.1">
    <property type="nucleotide sequence ID" value="NZ_JACHNA010000001.1"/>
</dbReference>
<evidence type="ECO:0000256" key="2">
    <source>
        <dbReference type="ARBA" id="ARBA00022576"/>
    </source>
</evidence>
<reference evidence="6 7" key="1">
    <citation type="submission" date="2020-08" db="EMBL/GenBank/DDBJ databases">
        <title>Sequencing the genomes of 1000 actinobacteria strains.</title>
        <authorList>
            <person name="Klenk H.-P."/>
        </authorList>
    </citation>
    <scope>NUCLEOTIDE SEQUENCE [LARGE SCALE GENOMIC DNA]</scope>
    <source>
        <strain evidence="6 7">DSM 23974</strain>
    </source>
</reference>
<dbReference type="Pfam" id="PF00155">
    <property type="entry name" value="Aminotran_1_2"/>
    <property type="match status" value="1"/>
</dbReference>
<dbReference type="GO" id="GO:0030170">
    <property type="term" value="F:pyridoxal phosphate binding"/>
    <property type="evidence" value="ECO:0007669"/>
    <property type="project" value="InterPro"/>
</dbReference>
<feature type="domain" description="Aminotransferase class I/classII large" evidence="5">
    <location>
        <begin position="32"/>
        <end position="392"/>
    </location>
</feature>
<sequence length="404" mass="43611">MSQLRDHLSQRALGVKQSAVRDVFDIAMDPNLVSLAGGNPWLDDLPLTELSQTAADLVAKHGTESLQYGTGQGTDEMRAAACTVMAADGIPDADPEHVVITPGSQAAIDTACRAFANPGDVVVVEDPTFVGALTTFTTWELDAVATGTDDQGLVPEQLDETLTRLKDEGRRVAFLYTIPSFANPSGALLPTSRRDEVAAICQKHGVLIVEDNPYGQIAFDGNPVEPIAARHRDNVVYLGTMSKIFSPGVRIGWALVPAALKREFYLSAESAFIHASTYSQMLSTSFVNDFDWTGHVAHVTQLYRERANTLVGAIREHWDPAVEFIDPRGGFFLWATLPEGVDTLEMMAEGIKAGAVFVPGAAFTPVEGTHSTLRLAYSFVSAEKLTEGVRRLAPVVNEAVARTR</sequence>